<evidence type="ECO:0000256" key="5">
    <source>
        <dbReference type="ARBA" id="ARBA00022786"/>
    </source>
</evidence>
<organism evidence="10 11">
    <name type="scientific">Stachybotrys chartarum (strain CBS 109288 / IBT 7711)</name>
    <name type="common">Toxic black mold</name>
    <name type="synonym">Stilbospora chartarum</name>
    <dbReference type="NCBI Taxonomy" id="1280523"/>
    <lineage>
        <taxon>Eukaryota</taxon>
        <taxon>Fungi</taxon>
        <taxon>Dikarya</taxon>
        <taxon>Ascomycota</taxon>
        <taxon>Pezizomycotina</taxon>
        <taxon>Sordariomycetes</taxon>
        <taxon>Hypocreomycetidae</taxon>
        <taxon>Hypocreales</taxon>
        <taxon>Stachybotryaceae</taxon>
        <taxon>Stachybotrys</taxon>
    </lineage>
</organism>
<dbReference type="AlphaFoldDB" id="A0A084AKM9"/>
<dbReference type="GO" id="GO:0045842">
    <property type="term" value="P:positive regulation of mitotic metaphase/anaphase transition"/>
    <property type="evidence" value="ECO:0007669"/>
    <property type="project" value="TreeGrafter"/>
</dbReference>
<keyword evidence="5" id="KW-0833">Ubl conjugation pathway</keyword>
<accession>A0A084AKM9</accession>
<evidence type="ECO:0000259" key="9">
    <source>
        <dbReference type="Pfam" id="PF12862"/>
    </source>
</evidence>
<dbReference type="GO" id="GO:0031145">
    <property type="term" value="P:anaphase-promoting complex-dependent catabolic process"/>
    <property type="evidence" value="ECO:0007669"/>
    <property type="project" value="TreeGrafter"/>
</dbReference>
<reference evidence="10 11" key="1">
    <citation type="journal article" date="2014" name="BMC Genomics">
        <title>Comparative genome sequencing reveals chemotype-specific gene clusters in the toxigenic black mold Stachybotrys.</title>
        <authorList>
            <person name="Semeiks J."/>
            <person name="Borek D."/>
            <person name="Otwinowski Z."/>
            <person name="Grishin N.V."/>
        </authorList>
    </citation>
    <scope>NUCLEOTIDE SEQUENCE [LARGE SCALE GENOMIC DNA]</scope>
    <source>
        <strain evidence="11">CBS 109288 / IBT 7711</strain>
    </source>
</reference>
<evidence type="ECO:0000313" key="11">
    <source>
        <dbReference type="Proteomes" id="UP000028045"/>
    </source>
</evidence>
<dbReference type="EMBL" id="KL648682">
    <property type="protein sequence ID" value="KEY65858.1"/>
    <property type="molecule type" value="Genomic_DNA"/>
</dbReference>
<keyword evidence="11" id="KW-1185">Reference proteome</keyword>
<dbReference type="InterPro" id="IPR011990">
    <property type="entry name" value="TPR-like_helical_dom_sf"/>
</dbReference>
<keyword evidence="3" id="KW-0132">Cell division</keyword>
<evidence type="ECO:0000256" key="3">
    <source>
        <dbReference type="ARBA" id="ARBA00022618"/>
    </source>
</evidence>
<keyword evidence="4" id="KW-0498">Mitosis</keyword>
<comment type="similarity">
    <text evidence="1">Belongs to the APC5 family.</text>
</comment>
<feature type="domain" description="Anaphase-promoting complex subunit 5" evidence="9">
    <location>
        <begin position="281"/>
        <end position="370"/>
    </location>
</feature>
<evidence type="ECO:0000256" key="6">
    <source>
        <dbReference type="ARBA" id="ARBA00023306"/>
    </source>
</evidence>
<dbReference type="Gene3D" id="1.25.40.10">
    <property type="entry name" value="Tetratricopeptide repeat domain"/>
    <property type="match status" value="1"/>
</dbReference>
<dbReference type="Proteomes" id="UP000028045">
    <property type="component" value="Unassembled WGS sequence"/>
</dbReference>
<dbReference type="InterPro" id="IPR037679">
    <property type="entry name" value="Apc5"/>
</dbReference>
<comment type="function">
    <text evidence="8">Component of the anaphase promoting complex/cyclosome (APC/C), a cell cycle-regulated E3 ubiquitin ligase that controls progression through mitosis and the G1 phase of the cell cycle. The APC/C complex acts by mediating ubiquitination and subsequent degradation of target proteins: it mainly mediates the formation of 'Lys-11'-linked polyubiquitin chains and, to a lower extent, the formation of 'Lys-48'- and 'Lys-63'-linked polyubiquitin chains. The APC/C complex catalyzes assembly of branched 'Lys-11'-/'Lys-48'-linked branched ubiquitin chains on target proteins.</text>
</comment>
<name>A0A084AKM9_STACB</name>
<evidence type="ECO:0000256" key="7">
    <source>
        <dbReference type="ARBA" id="ARBA00031069"/>
    </source>
</evidence>
<proteinExistence type="inferred from homology"/>
<dbReference type="PANTHER" id="PTHR12830">
    <property type="entry name" value="ANAPHASE-PROMOTING COMPLEX SUBUNIT 5"/>
    <property type="match status" value="1"/>
</dbReference>
<dbReference type="GO" id="GO:0051301">
    <property type="term" value="P:cell division"/>
    <property type="evidence" value="ECO:0007669"/>
    <property type="project" value="UniProtKB-KW"/>
</dbReference>
<sequence>MARYLTPAKIGLLALIELYTEEAIPSAAVLPVLSFITSHLIDHDTSNSATVQETRWNKAEHTVGLVITIKEFEKLLGSYPFLMGMPGRKLWDQFVEKLWDINSLDALHAFFENLQSMLHKTKDELRRLGEPDDAVQEGIKFSKTSPFGAFLRRAYLEYQRLRFHDCAELWKHFVRYRQPTSTYLKRKNPNFERMSFDSVLLLGEHEDWDPASVATLASVAYGDMLTGDHNGTLPVSTDDIESLLDFQIDQMQKYGNRVPVEIRNQFHDLLHDSYVVPSLTHYLNFLDSWRAGDLPTAFDLLHRYFDYTMQNRDRQFYQYALMNLAVLQADFGCHNEALSAMLETVSTARENGDMTCLNFALNWLFHFGRAHPRLVRDLESNNMVGSGKESLAYLRVKAKESGMWTLWSSVLLSEARVGLANGESVAASVGYLVRSSQVILQKNMKNMFGSQLSLSAALWDRLGLTMMSNMTCELFLLCHAGHSIFDDELKMTCRLAMSLAFRGKYDEALEKLETLEANSLRSWKPSQYWHKYRGMIKLKRDLHQNNLDGAERLLSQLLQSKADDLEPDLALMLDSFEIEYLTRRGELQSAFEKVEKMLSTVRDEKRDIALRVKLLLSKAALLDQCGRPQRGFSIAMRAARIAWRSRLMPYLWQAVGAIANILVSLGEFEAAAEMLVAVLPRALECEASALPAQLYSILADANMGQAGAAQAKSSRRMEFMTKALHAVERAFDHYSTLDDVNRQCEMMAKKAMIMKLSGEMVLAADYAAAYVALRKRADLLSSGGHDS</sequence>
<dbReference type="InterPro" id="IPR026000">
    <property type="entry name" value="Apc5_dom"/>
</dbReference>
<dbReference type="PANTHER" id="PTHR12830:SF9">
    <property type="entry name" value="ANAPHASE-PROMOTING COMPLEX SUBUNIT 5"/>
    <property type="match status" value="1"/>
</dbReference>
<evidence type="ECO:0000256" key="4">
    <source>
        <dbReference type="ARBA" id="ARBA00022776"/>
    </source>
</evidence>
<evidence type="ECO:0000256" key="1">
    <source>
        <dbReference type="ARBA" id="ARBA00007450"/>
    </source>
</evidence>
<keyword evidence="6" id="KW-0131">Cell cycle</keyword>
<gene>
    <name evidence="10" type="ORF">S7711_05864</name>
</gene>
<evidence type="ECO:0000256" key="8">
    <source>
        <dbReference type="ARBA" id="ARBA00045696"/>
    </source>
</evidence>
<evidence type="ECO:0000256" key="2">
    <source>
        <dbReference type="ARBA" id="ARBA00016066"/>
    </source>
</evidence>
<evidence type="ECO:0000313" key="10">
    <source>
        <dbReference type="EMBL" id="KEY65858.1"/>
    </source>
</evidence>
<dbReference type="GO" id="GO:0005680">
    <property type="term" value="C:anaphase-promoting complex"/>
    <property type="evidence" value="ECO:0007669"/>
    <property type="project" value="InterPro"/>
</dbReference>
<protein>
    <recommendedName>
        <fullName evidence="2">Anaphase-promoting complex subunit 5</fullName>
    </recommendedName>
    <alternativeName>
        <fullName evidence="7">Cyclosome subunit 5</fullName>
    </alternativeName>
</protein>
<dbReference type="UniPathway" id="UPA00143"/>
<dbReference type="GO" id="GO:0070979">
    <property type="term" value="P:protein K11-linked ubiquitination"/>
    <property type="evidence" value="ECO:0007669"/>
    <property type="project" value="TreeGrafter"/>
</dbReference>
<dbReference type="HOGENOM" id="CLU_010478_0_0_1"/>
<dbReference type="Pfam" id="PF12862">
    <property type="entry name" value="ANAPC5"/>
    <property type="match status" value="1"/>
</dbReference>
<dbReference type="OrthoDB" id="2504561at2759"/>